<organism evidence="1 2">
    <name type="scientific">Nonomuraea recticatena</name>
    <dbReference type="NCBI Taxonomy" id="46178"/>
    <lineage>
        <taxon>Bacteria</taxon>
        <taxon>Bacillati</taxon>
        <taxon>Actinomycetota</taxon>
        <taxon>Actinomycetes</taxon>
        <taxon>Streptosporangiales</taxon>
        <taxon>Streptosporangiaceae</taxon>
        <taxon>Nonomuraea</taxon>
    </lineage>
</organism>
<reference evidence="1 2" key="1">
    <citation type="journal article" date="2019" name="Int. J. Syst. Evol. Microbiol.">
        <title>The Global Catalogue of Microorganisms (GCM) 10K type strain sequencing project: providing services to taxonomists for standard genome sequencing and annotation.</title>
        <authorList>
            <consortium name="The Broad Institute Genomics Platform"/>
            <consortium name="The Broad Institute Genome Sequencing Center for Infectious Disease"/>
            <person name="Wu L."/>
            <person name="Ma J."/>
        </authorList>
    </citation>
    <scope>NUCLEOTIDE SEQUENCE [LARGE SCALE GENOMIC DNA]</scope>
    <source>
        <strain evidence="1 2">JCM 6835</strain>
    </source>
</reference>
<proteinExistence type="predicted"/>
<gene>
    <name evidence="1" type="ORF">GCM10010412_041330</name>
</gene>
<dbReference type="Proteomes" id="UP001501666">
    <property type="component" value="Unassembled WGS sequence"/>
</dbReference>
<dbReference type="EMBL" id="BAAATE010000010">
    <property type="protein sequence ID" value="GAA2665206.1"/>
    <property type="molecule type" value="Genomic_DNA"/>
</dbReference>
<protein>
    <submittedName>
        <fullName evidence="1">Uncharacterized protein</fullName>
    </submittedName>
</protein>
<name>A0ABN3S0R3_9ACTN</name>
<sequence length="92" mass="9944">MSDVNAVKADVERPDSVKVPFRDIEFVVKTDPMEWAFDTMENLGDNKYASGLAGMLGPVQYSRFKSMNPSMKEALALLEAISSNVGAGDAGN</sequence>
<comment type="caution">
    <text evidence="1">The sequence shown here is derived from an EMBL/GenBank/DDBJ whole genome shotgun (WGS) entry which is preliminary data.</text>
</comment>
<keyword evidence="2" id="KW-1185">Reference proteome</keyword>
<dbReference type="RefSeq" id="WP_346148647.1">
    <property type="nucleotide sequence ID" value="NZ_BAAATE010000010.1"/>
</dbReference>
<evidence type="ECO:0000313" key="1">
    <source>
        <dbReference type="EMBL" id="GAA2665206.1"/>
    </source>
</evidence>
<accession>A0ABN3S0R3</accession>
<evidence type="ECO:0000313" key="2">
    <source>
        <dbReference type="Proteomes" id="UP001501666"/>
    </source>
</evidence>